<keyword evidence="3" id="KW-0804">Transcription</keyword>
<keyword evidence="2" id="KW-0238">DNA-binding</keyword>
<dbReference type="AlphaFoldDB" id="A0A545TAY9"/>
<dbReference type="PROSITE" id="PS01117">
    <property type="entry name" value="HTH_MARR_1"/>
    <property type="match status" value="1"/>
</dbReference>
<dbReference type="Pfam" id="PF12802">
    <property type="entry name" value="MarR_2"/>
    <property type="match status" value="1"/>
</dbReference>
<dbReference type="Proteomes" id="UP000315252">
    <property type="component" value="Unassembled WGS sequence"/>
</dbReference>
<protein>
    <submittedName>
        <fullName evidence="5">MarR family transcriptional regulator</fullName>
    </submittedName>
</protein>
<dbReference type="EMBL" id="VHSH01000010">
    <property type="protein sequence ID" value="TQV74377.1"/>
    <property type="molecule type" value="Genomic_DNA"/>
</dbReference>
<evidence type="ECO:0000256" key="3">
    <source>
        <dbReference type="ARBA" id="ARBA00023163"/>
    </source>
</evidence>
<dbReference type="GO" id="GO:0003677">
    <property type="term" value="F:DNA binding"/>
    <property type="evidence" value="ECO:0007669"/>
    <property type="project" value="UniProtKB-KW"/>
</dbReference>
<reference evidence="5 6" key="1">
    <citation type="submission" date="2019-06" db="EMBL/GenBank/DDBJ databases">
        <title>Whole genome sequence for Rhodospirillaceae sp. R148.</title>
        <authorList>
            <person name="Wang G."/>
        </authorList>
    </citation>
    <scope>NUCLEOTIDE SEQUENCE [LARGE SCALE GENOMIC DNA]</scope>
    <source>
        <strain evidence="5 6">R148</strain>
    </source>
</reference>
<evidence type="ECO:0000256" key="1">
    <source>
        <dbReference type="ARBA" id="ARBA00023015"/>
    </source>
</evidence>
<gene>
    <name evidence="5" type="ORF">FKG95_24150</name>
</gene>
<dbReference type="OrthoDB" id="5974674at2"/>
<keyword evidence="6" id="KW-1185">Reference proteome</keyword>
<evidence type="ECO:0000256" key="2">
    <source>
        <dbReference type="ARBA" id="ARBA00023125"/>
    </source>
</evidence>
<comment type="caution">
    <text evidence="5">The sequence shown here is derived from an EMBL/GenBank/DDBJ whole genome shotgun (WGS) entry which is preliminary data.</text>
</comment>
<keyword evidence="1" id="KW-0805">Transcription regulation</keyword>
<dbReference type="Gene3D" id="1.10.10.10">
    <property type="entry name" value="Winged helix-like DNA-binding domain superfamily/Winged helix DNA-binding domain"/>
    <property type="match status" value="1"/>
</dbReference>
<dbReference type="InterPro" id="IPR036390">
    <property type="entry name" value="WH_DNA-bd_sf"/>
</dbReference>
<dbReference type="InterPro" id="IPR000835">
    <property type="entry name" value="HTH_MarR-typ"/>
</dbReference>
<evidence type="ECO:0000259" key="4">
    <source>
        <dbReference type="PROSITE" id="PS50995"/>
    </source>
</evidence>
<evidence type="ECO:0000313" key="5">
    <source>
        <dbReference type="EMBL" id="TQV74377.1"/>
    </source>
</evidence>
<dbReference type="InterPro" id="IPR036388">
    <property type="entry name" value="WH-like_DNA-bd_sf"/>
</dbReference>
<dbReference type="PANTHER" id="PTHR33164:SF43">
    <property type="entry name" value="HTH-TYPE TRANSCRIPTIONAL REPRESSOR YETL"/>
    <property type="match status" value="1"/>
</dbReference>
<sequence>MSIQSPPPSPSRPVCVSGMDLMTEAKLWRNPCPFSFRLNYLALRYNSACYDWVQKTEGLSRIEYMVVYSLALCEGGQARDIARSSGFPKNSLSRAIAKLEESGLITRRRGTGDGRGQALFLSEEGRALFRRTLPAFERREQEMLTGLSDDEQRTLSHLLAKVVLNCAPLSDEFPKDFNPSATE</sequence>
<dbReference type="GO" id="GO:0006950">
    <property type="term" value="P:response to stress"/>
    <property type="evidence" value="ECO:0007669"/>
    <property type="project" value="TreeGrafter"/>
</dbReference>
<dbReference type="PANTHER" id="PTHR33164">
    <property type="entry name" value="TRANSCRIPTIONAL REGULATOR, MARR FAMILY"/>
    <property type="match status" value="1"/>
</dbReference>
<dbReference type="GO" id="GO:0003700">
    <property type="term" value="F:DNA-binding transcription factor activity"/>
    <property type="evidence" value="ECO:0007669"/>
    <property type="project" value="InterPro"/>
</dbReference>
<proteinExistence type="predicted"/>
<name>A0A545TAY9_9PROT</name>
<dbReference type="InterPro" id="IPR039422">
    <property type="entry name" value="MarR/SlyA-like"/>
</dbReference>
<dbReference type="InterPro" id="IPR023187">
    <property type="entry name" value="Tscrpt_reg_MarR-type_CS"/>
</dbReference>
<dbReference type="PROSITE" id="PS50995">
    <property type="entry name" value="HTH_MARR_2"/>
    <property type="match status" value="1"/>
</dbReference>
<dbReference type="PRINTS" id="PR00598">
    <property type="entry name" value="HTHMARR"/>
</dbReference>
<evidence type="ECO:0000313" key="6">
    <source>
        <dbReference type="Proteomes" id="UP000315252"/>
    </source>
</evidence>
<organism evidence="5 6">
    <name type="scientific">Denitrobaculum tricleocarpae</name>
    <dbReference type="NCBI Taxonomy" id="2591009"/>
    <lineage>
        <taxon>Bacteria</taxon>
        <taxon>Pseudomonadati</taxon>
        <taxon>Pseudomonadota</taxon>
        <taxon>Alphaproteobacteria</taxon>
        <taxon>Rhodospirillales</taxon>
        <taxon>Rhodospirillaceae</taxon>
        <taxon>Denitrobaculum</taxon>
    </lineage>
</organism>
<feature type="domain" description="HTH marR-type" evidence="4">
    <location>
        <begin position="31"/>
        <end position="164"/>
    </location>
</feature>
<dbReference type="SUPFAM" id="SSF46785">
    <property type="entry name" value="Winged helix' DNA-binding domain"/>
    <property type="match status" value="1"/>
</dbReference>
<accession>A0A545TAY9</accession>
<dbReference type="SMART" id="SM00347">
    <property type="entry name" value="HTH_MARR"/>
    <property type="match status" value="1"/>
</dbReference>